<dbReference type="OrthoDB" id="1302240at2759"/>
<dbReference type="PANTHER" id="PTHR34380">
    <property type="entry name" value="BNAA03G12380D PROTEIN"/>
    <property type="match status" value="1"/>
</dbReference>
<dbReference type="KEGG" id="cann:107851658"/>
<protein>
    <submittedName>
        <fullName evidence="3">Uncharacterized protein</fullName>
    </submittedName>
</protein>
<organism evidence="3 4">
    <name type="scientific">Capsicum annuum</name>
    <name type="common">Capsicum pepper</name>
    <dbReference type="NCBI Taxonomy" id="4072"/>
    <lineage>
        <taxon>Eukaryota</taxon>
        <taxon>Viridiplantae</taxon>
        <taxon>Streptophyta</taxon>
        <taxon>Embryophyta</taxon>
        <taxon>Tracheophyta</taxon>
        <taxon>Spermatophyta</taxon>
        <taxon>Magnoliopsida</taxon>
        <taxon>eudicotyledons</taxon>
        <taxon>Gunneridae</taxon>
        <taxon>Pentapetalae</taxon>
        <taxon>asterids</taxon>
        <taxon>lamiids</taxon>
        <taxon>Solanales</taxon>
        <taxon>Solanaceae</taxon>
        <taxon>Solanoideae</taxon>
        <taxon>Capsiceae</taxon>
        <taxon>Capsicum</taxon>
    </lineage>
</organism>
<feature type="region of interest" description="Disordered" evidence="2">
    <location>
        <begin position="174"/>
        <end position="215"/>
    </location>
</feature>
<accession>A0A1U8EYG4</accession>
<dbReference type="EMBL" id="AYRZ02000001">
    <property type="protein sequence ID" value="PHT96031.1"/>
    <property type="molecule type" value="Genomic_DNA"/>
</dbReference>
<feature type="region of interest" description="Disordered" evidence="2">
    <location>
        <begin position="279"/>
        <end position="301"/>
    </location>
</feature>
<reference evidence="3 4" key="1">
    <citation type="journal article" date="2014" name="Nat. Genet.">
        <title>Genome sequence of the hot pepper provides insights into the evolution of pungency in Capsicum species.</title>
        <authorList>
            <person name="Kim S."/>
            <person name="Park M."/>
            <person name="Yeom S.I."/>
            <person name="Kim Y.M."/>
            <person name="Lee J.M."/>
            <person name="Lee H.A."/>
            <person name="Seo E."/>
            <person name="Choi J."/>
            <person name="Cheong K."/>
            <person name="Kim K.T."/>
            <person name="Jung K."/>
            <person name="Lee G.W."/>
            <person name="Oh S.K."/>
            <person name="Bae C."/>
            <person name="Kim S.B."/>
            <person name="Lee H.Y."/>
            <person name="Kim S.Y."/>
            <person name="Kim M.S."/>
            <person name="Kang B.C."/>
            <person name="Jo Y.D."/>
            <person name="Yang H.B."/>
            <person name="Jeong H.J."/>
            <person name="Kang W.H."/>
            <person name="Kwon J.K."/>
            <person name="Shin C."/>
            <person name="Lim J.Y."/>
            <person name="Park J.H."/>
            <person name="Huh J.H."/>
            <person name="Kim J.S."/>
            <person name="Kim B.D."/>
            <person name="Cohen O."/>
            <person name="Paran I."/>
            <person name="Suh M.C."/>
            <person name="Lee S.B."/>
            <person name="Kim Y.K."/>
            <person name="Shin Y."/>
            <person name="Noh S.J."/>
            <person name="Park J."/>
            <person name="Seo Y.S."/>
            <person name="Kwon S.Y."/>
            <person name="Kim H.A."/>
            <person name="Park J.M."/>
            <person name="Kim H.J."/>
            <person name="Choi S.B."/>
            <person name="Bosland P.W."/>
            <person name="Reeves G."/>
            <person name="Jo S.H."/>
            <person name="Lee B.W."/>
            <person name="Cho H.T."/>
            <person name="Choi H.S."/>
            <person name="Lee M.S."/>
            <person name="Yu Y."/>
            <person name="Do Choi Y."/>
            <person name="Park B.S."/>
            <person name="van Deynze A."/>
            <person name="Ashrafi H."/>
            <person name="Hill T."/>
            <person name="Kim W.T."/>
            <person name="Pai H.S."/>
            <person name="Ahn H.K."/>
            <person name="Yeam I."/>
            <person name="Giovannoni J.J."/>
            <person name="Rose J.K."/>
            <person name="Sorensen I."/>
            <person name="Lee S.J."/>
            <person name="Kim R.W."/>
            <person name="Choi I.Y."/>
            <person name="Choi B.S."/>
            <person name="Lim J.S."/>
            <person name="Lee Y.H."/>
            <person name="Choi D."/>
        </authorList>
    </citation>
    <scope>NUCLEOTIDE SEQUENCE [LARGE SCALE GENOMIC DNA]</scope>
    <source>
        <strain evidence="4">cv. CM334</strain>
    </source>
</reference>
<dbReference type="Proteomes" id="UP000222542">
    <property type="component" value="Unassembled WGS sequence"/>
</dbReference>
<feature type="coiled-coil region" evidence="1">
    <location>
        <begin position="34"/>
        <end position="101"/>
    </location>
</feature>
<keyword evidence="1" id="KW-0175">Coiled coil</keyword>
<dbReference type="SMR" id="A0A1U8F0Q3"/>
<evidence type="ECO:0000313" key="3">
    <source>
        <dbReference type="EMBL" id="PHT96031.1"/>
    </source>
</evidence>
<evidence type="ECO:0000256" key="1">
    <source>
        <dbReference type="SAM" id="Coils"/>
    </source>
</evidence>
<gene>
    <name evidence="3" type="ORF">T459_03913</name>
</gene>
<proteinExistence type="predicted"/>
<dbReference type="AlphaFoldDB" id="A0A1U8F0Q3"/>
<accession>A0A1U8F0Q3</accession>
<dbReference type="PANTHER" id="PTHR34380:SF3">
    <property type="entry name" value="FRIGIDA-LIKE PROTEIN"/>
    <property type="match status" value="1"/>
</dbReference>
<feature type="compositionally biased region" description="Basic and acidic residues" evidence="2">
    <location>
        <begin position="175"/>
        <end position="184"/>
    </location>
</feature>
<feature type="region of interest" description="Disordered" evidence="2">
    <location>
        <begin position="373"/>
        <end position="405"/>
    </location>
</feature>
<feature type="compositionally biased region" description="Basic and acidic residues" evidence="2">
    <location>
        <begin position="279"/>
        <end position="294"/>
    </location>
</feature>
<evidence type="ECO:0000313" key="4">
    <source>
        <dbReference type="Proteomes" id="UP000222542"/>
    </source>
</evidence>
<reference evidence="3 4" key="2">
    <citation type="journal article" date="2017" name="Genome Biol.">
        <title>New reference genome sequences of hot pepper reveal the massive evolution of plant disease-resistance genes by retroduplication.</title>
        <authorList>
            <person name="Kim S."/>
            <person name="Park J."/>
            <person name="Yeom S.I."/>
            <person name="Kim Y.M."/>
            <person name="Seo E."/>
            <person name="Kim K.T."/>
            <person name="Kim M.S."/>
            <person name="Lee J.M."/>
            <person name="Cheong K."/>
            <person name="Shin H.S."/>
            <person name="Kim S.B."/>
            <person name="Han K."/>
            <person name="Lee J."/>
            <person name="Park M."/>
            <person name="Lee H.A."/>
            <person name="Lee H.Y."/>
            <person name="Lee Y."/>
            <person name="Oh S."/>
            <person name="Lee J.H."/>
            <person name="Choi E."/>
            <person name="Choi E."/>
            <person name="Lee S.E."/>
            <person name="Jeon J."/>
            <person name="Kim H."/>
            <person name="Choi G."/>
            <person name="Song H."/>
            <person name="Lee J."/>
            <person name="Lee S.C."/>
            <person name="Kwon J.K."/>
            <person name="Lee H.Y."/>
            <person name="Koo N."/>
            <person name="Hong Y."/>
            <person name="Kim R.W."/>
            <person name="Kang W.H."/>
            <person name="Huh J.H."/>
            <person name="Kang B.C."/>
            <person name="Yang T.J."/>
            <person name="Lee Y.H."/>
            <person name="Bennetzen J.L."/>
            <person name="Choi D."/>
        </authorList>
    </citation>
    <scope>NUCLEOTIDE SEQUENCE [LARGE SCALE GENOMIC DNA]</scope>
    <source>
        <strain evidence="4">cv. CM334</strain>
    </source>
</reference>
<evidence type="ECO:0000256" key="2">
    <source>
        <dbReference type="SAM" id="MobiDB-lite"/>
    </source>
</evidence>
<keyword evidence="4" id="KW-1185">Reference proteome</keyword>
<name>A0A1U8F0Q3_CAPAN</name>
<dbReference type="Gramene" id="PHT96031">
    <property type="protein sequence ID" value="PHT96031"/>
    <property type="gene ID" value="T459_03913"/>
</dbReference>
<sequence length="586" mass="65497">MDPSVQEILSFLKKKFIFEDKDLIFMQDMLMGCEKNFKNELEKAKKNFEEEKRKVEERYKKIIAESVEGYKEEVQLLYDRIDELKNENSKNEKKLREYYEKFNELSGRVSRLVEEMGEIDEVEFNSAENCSGKLRNEGVDNVNLVPTEKSSPGDQSFQYAPSVCASAKVDTNCNEQKESGRSDEADLDVETAVQPESSGATGVNLTSNNLGSSQVKDGVIDSHEMHFSHGLKSVCTSAGNSSGQSSHKGIDNINLVPPETNCPGDQSFQCAPYACDSGRVESNSDKQKENDHSQGADPLPVDLALEHGDRTRHPSASKAVDCFNNNLNAASDKPESSPVIRISDSDDEMNTNETACASNRCGLGVNLTCWPQKKGVHKQDSSKSTQKRKRSTDEGDRNRSFVGDDNTNLECSSKFARVVPFPEQNSVSLRQCEDKVGVKCHSELPPGRSDKPNVFSNGNDSDSCNTGKIEMFVKQGRKWLSEYELCSAFEKDPELCLNAVCALYRQQISENKSSYSMSQNDEMSITALGKCLIDGDPENKLRVTMSEVSLKDHQKCKRLAIRYCHQLFQIYDSKRDRLFCTDAGVI</sequence>
<feature type="compositionally biased region" description="Polar residues" evidence="2">
    <location>
        <begin position="194"/>
        <end position="215"/>
    </location>
</feature>
<comment type="caution">
    <text evidence="3">The sequence shown here is derived from an EMBL/GenBank/DDBJ whole genome shotgun (WGS) entry which is preliminary data.</text>
</comment>